<evidence type="ECO:0000313" key="2">
    <source>
        <dbReference type="EMBL" id="TFY67801.1"/>
    </source>
</evidence>
<accession>A0A4Y9Z1R6</accession>
<organism evidence="2 3">
    <name type="scientific">Dentipellis fragilis</name>
    <dbReference type="NCBI Taxonomy" id="205917"/>
    <lineage>
        <taxon>Eukaryota</taxon>
        <taxon>Fungi</taxon>
        <taxon>Dikarya</taxon>
        <taxon>Basidiomycota</taxon>
        <taxon>Agaricomycotina</taxon>
        <taxon>Agaricomycetes</taxon>
        <taxon>Russulales</taxon>
        <taxon>Hericiaceae</taxon>
        <taxon>Dentipellis</taxon>
    </lineage>
</organism>
<name>A0A4Y9Z1R6_9AGAM</name>
<keyword evidence="3" id="KW-1185">Reference proteome</keyword>
<keyword evidence="1" id="KW-1133">Transmembrane helix</keyword>
<dbReference type="Proteomes" id="UP000298327">
    <property type="component" value="Unassembled WGS sequence"/>
</dbReference>
<dbReference type="AlphaFoldDB" id="A0A4Y9Z1R6"/>
<keyword evidence="1" id="KW-0472">Membrane</keyword>
<protein>
    <submittedName>
        <fullName evidence="2">Uncharacterized protein</fullName>
    </submittedName>
</protein>
<proteinExistence type="predicted"/>
<comment type="caution">
    <text evidence="2">The sequence shown here is derived from an EMBL/GenBank/DDBJ whole genome shotgun (WGS) entry which is preliminary data.</text>
</comment>
<feature type="transmembrane region" description="Helical" evidence="1">
    <location>
        <begin position="83"/>
        <end position="101"/>
    </location>
</feature>
<sequence>MCSRIRYTVTCVYRASAAFGRGSCFTDSGAPSASSMPSPGFLAVRHLRGALFIVTAQSREATAGNPVTVASTITKLDVLRESASRVGTLVFLFAFVFALSISRHSDSELELLIRRFVHRADPGPGTGVLSCTVCSAGAAYMHASAPAICARMCCYVNPTVRVIVHHASCIVHRTSCIGLAATTREGRAYITVHHARRIDDADSSVTRALGPVVRLNKIVHIIAFARLPPNSEFPATASAPCI</sequence>
<keyword evidence="1" id="KW-0812">Transmembrane</keyword>
<evidence type="ECO:0000313" key="3">
    <source>
        <dbReference type="Proteomes" id="UP000298327"/>
    </source>
</evidence>
<gene>
    <name evidence="2" type="ORF">EVG20_g3821</name>
</gene>
<evidence type="ECO:0000256" key="1">
    <source>
        <dbReference type="SAM" id="Phobius"/>
    </source>
</evidence>
<dbReference type="EMBL" id="SEOQ01000181">
    <property type="protein sequence ID" value="TFY67801.1"/>
    <property type="molecule type" value="Genomic_DNA"/>
</dbReference>
<reference evidence="2 3" key="1">
    <citation type="submission" date="2019-02" db="EMBL/GenBank/DDBJ databases">
        <title>Genome sequencing of the rare red list fungi Dentipellis fragilis.</title>
        <authorList>
            <person name="Buettner E."/>
            <person name="Kellner H."/>
        </authorList>
    </citation>
    <scope>NUCLEOTIDE SEQUENCE [LARGE SCALE GENOMIC DNA]</scope>
    <source>
        <strain evidence="2 3">DSM 105465</strain>
    </source>
</reference>